<dbReference type="InterPro" id="IPR010057">
    <property type="entry name" value="Transcription_activator_Rgg_C"/>
</dbReference>
<dbReference type="InterPro" id="IPR053163">
    <property type="entry name" value="HTH-type_regulator_Rgg"/>
</dbReference>
<dbReference type="InterPro" id="IPR001387">
    <property type="entry name" value="Cro/C1-type_HTH"/>
</dbReference>
<dbReference type="Proteomes" id="UP001303902">
    <property type="component" value="Chromosome"/>
</dbReference>
<dbReference type="Pfam" id="PF21259">
    <property type="entry name" value="Rgg_C"/>
    <property type="match status" value="1"/>
</dbReference>
<evidence type="ECO:0000313" key="3">
    <source>
        <dbReference type="Proteomes" id="UP001303902"/>
    </source>
</evidence>
<dbReference type="PANTHER" id="PTHR37038:SF12">
    <property type="entry name" value="TRANSCRIPTIONAL REGULATOR"/>
    <property type="match status" value="1"/>
</dbReference>
<dbReference type="PANTHER" id="PTHR37038">
    <property type="entry name" value="TRANSCRIPTIONAL REGULATOR-RELATED"/>
    <property type="match status" value="1"/>
</dbReference>
<dbReference type="RefSeq" id="WP_317965731.1">
    <property type="nucleotide sequence ID" value="NZ_CP129118.1"/>
</dbReference>
<sequence length="303" mass="35459">MIAYGETVRQIREQKGLTMKVVADGICSISFLSKFERGDSDITLGLFTRVLDKLMMSFDEFLFVHNEFQPRQLEQFFKSIGNAYKRGDKDALRKLKEQETKNSKQSGVEMYQYHVLMLQMYESIIDNKAMDEEVHKEDIQRLADYFFGVEVWGHYEFMLYNATMFFLETEMVLQLSRTAYEKSIRYQEFQKVNEVIGTILMNTITYLLGPVNQFTNEMRFQAELNEFFSYLNALSIPEHKLFERANLLELKGAYKLRMGEKERGTAMIHKAIHIYTELGAVGLADRMGNYLDHIIAYQKTGSQ</sequence>
<reference evidence="2 3" key="1">
    <citation type="submission" date="2023-06" db="EMBL/GenBank/DDBJ databases">
        <title>Sporosarcina sp. nov., isolated from Korean tranditional fermented seafood 'Jeotgal'.</title>
        <authorList>
            <person name="Yang A.I."/>
            <person name="Shin N.-R."/>
        </authorList>
    </citation>
    <scope>NUCLEOTIDE SEQUENCE [LARGE SCALE GENOMIC DNA]</scope>
    <source>
        <strain evidence="2 3">T2O-4</strain>
    </source>
</reference>
<dbReference type="EMBL" id="CP129118">
    <property type="protein sequence ID" value="WOV86495.1"/>
    <property type="molecule type" value="Genomic_DNA"/>
</dbReference>
<dbReference type="InterPro" id="IPR010982">
    <property type="entry name" value="Lambda_DNA-bd_dom_sf"/>
</dbReference>
<gene>
    <name evidence="2" type="ORF">QWT69_11290</name>
</gene>
<proteinExistence type="predicted"/>
<dbReference type="PROSITE" id="PS50943">
    <property type="entry name" value="HTH_CROC1"/>
    <property type="match status" value="1"/>
</dbReference>
<dbReference type="InterPro" id="IPR011990">
    <property type="entry name" value="TPR-like_helical_dom_sf"/>
</dbReference>
<dbReference type="CDD" id="cd00093">
    <property type="entry name" value="HTH_XRE"/>
    <property type="match status" value="1"/>
</dbReference>
<dbReference type="SMART" id="SM00530">
    <property type="entry name" value="HTH_XRE"/>
    <property type="match status" value="1"/>
</dbReference>
<dbReference type="Gene3D" id="1.25.40.10">
    <property type="entry name" value="Tetratricopeptide repeat domain"/>
    <property type="match status" value="1"/>
</dbReference>
<protein>
    <submittedName>
        <fullName evidence="2">Helix-turn-helix domain-containing protein</fullName>
    </submittedName>
</protein>
<keyword evidence="3" id="KW-1185">Reference proteome</keyword>
<accession>A0ABZ0L2U0</accession>
<feature type="domain" description="HTH cro/C1-type" evidence="1">
    <location>
        <begin position="8"/>
        <end position="61"/>
    </location>
</feature>
<evidence type="ECO:0000259" key="1">
    <source>
        <dbReference type="PROSITE" id="PS50943"/>
    </source>
</evidence>
<dbReference type="NCBIfam" id="TIGR01716">
    <property type="entry name" value="RGG_Cterm"/>
    <property type="match status" value="1"/>
</dbReference>
<dbReference type="Pfam" id="PF01381">
    <property type="entry name" value="HTH_3"/>
    <property type="match status" value="1"/>
</dbReference>
<name>A0ABZ0L2U0_9BACL</name>
<organism evidence="2 3">
    <name type="scientific">Sporosarcina oncorhynchi</name>
    <dbReference type="NCBI Taxonomy" id="3056444"/>
    <lineage>
        <taxon>Bacteria</taxon>
        <taxon>Bacillati</taxon>
        <taxon>Bacillota</taxon>
        <taxon>Bacilli</taxon>
        <taxon>Bacillales</taxon>
        <taxon>Caryophanaceae</taxon>
        <taxon>Sporosarcina</taxon>
    </lineage>
</organism>
<dbReference type="SUPFAM" id="SSF47413">
    <property type="entry name" value="lambda repressor-like DNA-binding domains"/>
    <property type="match status" value="1"/>
</dbReference>
<evidence type="ECO:0000313" key="2">
    <source>
        <dbReference type="EMBL" id="WOV86495.1"/>
    </source>
</evidence>